<keyword evidence="1" id="KW-0732">Signal</keyword>
<organism evidence="2 3">
    <name type="scientific">Bremia lactucae</name>
    <name type="common">Lettuce downy mildew</name>
    <dbReference type="NCBI Taxonomy" id="4779"/>
    <lineage>
        <taxon>Eukaryota</taxon>
        <taxon>Sar</taxon>
        <taxon>Stramenopiles</taxon>
        <taxon>Oomycota</taxon>
        <taxon>Peronosporomycetes</taxon>
        <taxon>Peronosporales</taxon>
        <taxon>Peronosporaceae</taxon>
        <taxon>Bremia</taxon>
    </lineage>
</organism>
<comment type="caution">
    <text evidence="2">The sequence shown here is derived from an EMBL/GenBank/DDBJ whole genome shotgun (WGS) entry which is preliminary data.</text>
</comment>
<dbReference type="AlphaFoldDB" id="A0A976NYM4"/>
<feature type="signal peptide" evidence="1">
    <location>
        <begin position="1"/>
        <end position="28"/>
    </location>
</feature>
<proteinExistence type="predicted"/>
<sequence>MPQALVATLSPDLWTQLLMFLTWRDTNAMCCVCCVLNRIVNEAKKWHPEWRCSVLGPSVNSVESLKLLQRNYLQWADTRFPPNLVILSAASKDSTPWRKGKYWENAIAAIEKSRLLPRACRIVGVFSMNAVLGSTEEVEMNDKGDEISVTLSISVAHLPETTIEMATFDRKDLRRSQQGDHIENPFLTSKANDSPAFMLFGVNDQSARQLTRILAKWHPTATIIGAVSPLQHCCVPVATYCKVSTVYQKPKARKTYRVKQEKYLTFPSTLLLCLNGSVGIRTSASSGYHVITPVMRCERVRAAQDVSQALTYDTVSVVGAVASNAGSHYRMLDLIEPSERYAIQEEGRPLNIFSSKDSAPLRDLVNSLSSEQTIVPLSAPIHRLEFVLCVQNHIISPPSGLFCWQEGMFGILASHHPVLATHALSKALKCTKSIMSFAHERVIGAFVVAGAVNEVQDTVQAQEIRHICSQVFHGLELSGCISSSSVGPVALPSGHHSPVGNNMLQTHTTCVAIFYLKTRDTR</sequence>
<gene>
    <name evidence="2" type="ORF">CCR75_003275</name>
</gene>
<accession>A0A976NYM4</accession>
<dbReference type="Proteomes" id="UP000294530">
    <property type="component" value="Unassembled WGS sequence"/>
</dbReference>
<reference evidence="2 3" key="1">
    <citation type="journal article" date="2021" name="Genome Biol.">
        <title>AFLAP: assembly-free linkage analysis pipeline using k-mers from genome sequencing data.</title>
        <authorList>
            <person name="Fletcher K."/>
            <person name="Zhang L."/>
            <person name="Gil J."/>
            <person name="Han R."/>
            <person name="Cavanaugh K."/>
            <person name="Michelmore R."/>
        </authorList>
    </citation>
    <scope>NUCLEOTIDE SEQUENCE [LARGE SCALE GENOMIC DNA]</scope>
    <source>
        <strain evidence="2 3">SF5</strain>
    </source>
</reference>
<evidence type="ECO:0000313" key="3">
    <source>
        <dbReference type="Proteomes" id="UP000294530"/>
    </source>
</evidence>
<dbReference type="KEGG" id="blac:94347043"/>
<keyword evidence="3" id="KW-1185">Reference proteome</keyword>
<evidence type="ECO:0000313" key="2">
    <source>
        <dbReference type="EMBL" id="TDH72701.1"/>
    </source>
</evidence>
<evidence type="ECO:0008006" key="4">
    <source>
        <dbReference type="Google" id="ProtNLM"/>
    </source>
</evidence>
<dbReference type="RefSeq" id="XP_067822200.1">
    <property type="nucleotide sequence ID" value="XM_067961372.1"/>
</dbReference>
<name>A0A976NYM4_BRELC</name>
<evidence type="ECO:0000256" key="1">
    <source>
        <dbReference type="SAM" id="SignalP"/>
    </source>
</evidence>
<dbReference type="EMBL" id="SHOA02000037">
    <property type="protein sequence ID" value="TDH72701.1"/>
    <property type="molecule type" value="Genomic_DNA"/>
</dbReference>
<dbReference type="OrthoDB" id="199913at2759"/>
<feature type="chain" id="PRO_5037110447" description="FIST domain-containing protein" evidence="1">
    <location>
        <begin position="29"/>
        <end position="522"/>
    </location>
</feature>
<protein>
    <recommendedName>
        <fullName evidence="4">FIST domain-containing protein</fullName>
    </recommendedName>
</protein>
<dbReference type="GeneID" id="94347043"/>